<dbReference type="PROSITE" id="PS51257">
    <property type="entry name" value="PROKAR_LIPOPROTEIN"/>
    <property type="match status" value="1"/>
</dbReference>
<dbReference type="Proteomes" id="UP001597180">
    <property type="component" value="Unassembled WGS sequence"/>
</dbReference>
<evidence type="ECO:0000313" key="4">
    <source>
        <dbReference type="EMBL" id="MFD1220235.1"/>
    </source>
</evidence>
<proteinExistence type="predicted"/>
<feature type="signal peptide" evidence="3">
    <location>
        <begin position="1"/>
        <end position="21"/>
    </location>
</feature>
<evidence type="ECO:0000256" key="2">
    <source>
        <dbReference type="SAM" id="MobiDB-lite"/>
    </source>
</evidence>
<dbReference type="RefSeq" id="WP_079908182.1">
    <property type="nucleotide sequence ID" value="NZ_BAABJG010000006.1"/>
</dbReference>
<accession>A0ABW3UHV2</accession>
<keyword evidence="1 3" id="KW-0732">Signal</keyword>
<feature type="chain" id="PRO_5047147879" description="Lipoprotein" evidence="3">
    <location>
        <begin position="22"/>
        <end position="162"/>
    </location>
</feature>
<evidence type="ECO:0000256" key="1">
    <source>
        <dbReference type="ARBA" id="ARBA00022729"/>
    </source>
</evidence>
<name>A0ABW3UHV2_9BACL</name>
<evidence type="ECO:0008006" key="6">
    <source>
        <dbReference type="Google" id="ProtNLM"/>
    </source>
</evidence>
<sequence>MMRQVLIICFALALLATGCTSKPADQAGTTQPNQQQTPSPSPSPQASTAPNATDSAAKGDDANKNKPADQASKPTPPPEAPKGAKEQPIVTTDQYGKVEMGMTYDEVSKAMGQMGKLINEFSEGEGSSPVQTYEYKLKDGGSVKITFNNGKVTSKSESGGSK</sequence>
<evidence type="ECO:0000313" key="5">
    <source>
        <dbReference type="Proteomes" id="UP001597180"/>
    </source>
</evidence>
<dbReference type="InterPro" id="IPR037873">
    <property type="entry name" value="BamE-like"/>
</dbReference>
<feature type="compositionally biased region" description="Low complexity" evidence="2">
    <location>
        <begin position="26"/>
        <end position="53"/>
    </location>
</feature>
<protein>
    <recommendedName>
        <fullName evidence="6">Lipoprotein</fullName>
    </recommendedName>
</protein>
<keyword evidence="5" id="KW-1185">Reference proteome</keyword>
<dbReference type="EMBL" id="JBHTLU010000013">
    <property type="protein sequence ID" value="MFD1220235.1"/>
    <property type="molecule type" value="Genomic_DNA"/>
</dbReference>
<evidence type="ECO:0000256" key="3">
    <source>
        <dbReference type="SAM" id="SignalP"/>
    </source>
</evidence>
<gene>
    <name evidence="4" type="ORF">ACFQ4B_08895</name>
</gene>
<feature type="region of interest" description="Disordered" evidence="2">
    <location>
        <begin position="22"/>
        <end position="96"/>
    </location>
</feature>
<reference evidence="5" key="1">
    <citation type="journal article" date="2019" name="Int. J. Syst. Evol. Microbiol.">
        <title>The Global Catalogue of Microorganisms (GCM) 10K type strain sequencing project: providing services to taxonomists for standard genome sequencing and annotation.</title>
        <authorList>
            <consortium name="The Broad Institute Genomics Platform"/>
            <consortium name="The Broad Institute Genome Sequencing Center for Infectious Disease"/>
            <person name="Wu L."/>
            <person name="Ma J."/>
        </authorList>
    </citation>
    <scope>NUCLEOTIDE SEQUENCE [LARGE SCALE GENOMIC DNA]</scope>
    <source>
        <strain evidence="5">CCUG 53270</strain>
    </source>
</reference>
<feature type="compositionally biased region" description="Basic and acidic residues" evidence="2">
    <location>
        <begin position="57"/>
        <end position="67"/>
    </location>
</feature>
<comment type="caution">
    <text evidence="4">The sequence shown here is derived from an EMBL/GenBank/DDBJ whole genome shotgun (WGS) entry which is preliminary data.</text>
</comment>
<organism evidence="4 5">
    <name type="scientific">Paenibacillus vulneris</name>
    <dbReference type="NCBI Taxonomy" id="1133364"/>
    <lineage>
        <taxon>Bacteria</taxon>
        <taxon>Bacillati</taxon>
        <taxon>Bacillota</taxon>
        <taxon>Bacilli</taxon>
        <taxon>Bacillales</taxon>
        <taxon>Paenibacillaceae</taxon>
        <taxon>Paenibacillus</taxon>
    </lineage>
</organism>
<dbReference type="Gene3D" id="3.30.1450.10">
    <property type="match status" value="1"/>
</dbReference>